<name>A0A7L3ZER9_FREGA</name>
<organism evidence="3 4">
    <name type="scientific">Fregetta grallaria</name>
    <name type="common">White-bellied storm-petrel</name>
    <name type="synonym">Procellaria grallaria</name>
    <dbReference type="NCBI Taxonomy" id="79628"/>
    <lineage>
        <taxon>Eukaryota</taxon>
        <taxon>Metazoa</taxon>
        <taxon>Chordata</taxon>
        <taxon>Craniata</taxon>
        <taxon>Vertebrata</taxon>
        <taxon>Euteleostomi</taxon>
        <taxon>Archelosauria</taxon>
        <taxon>Archosauria</taxon>
        <taxon>Dinosauria</taxon>
        <taxon>Saurischia</taxon>
        <taxon>Theropoda</taxon>
        <taxon>Coelurosauria</taxon>
        <taxon>Aves</taxon>
        <taxon>Neognathae</taxon>
        <taxon>Neoaves</taxon>
        <taxon>Aequornithes</taxon>
        <taxon>Procellariiformes</taxon>
        <taxon>Hydrobatidae</taxon>
        <taxon>Fregetta</taxon>
    </lineage>
</organism>
<evidence type="ECO:0000313" key="4">
    <source>
        <dbReference type="Proteomes" id="UP000563060"/>
    </source>
</evidence>
<evidence type="ECO:0000313" key="3">
    <source>
        <dbReference type="EMBL" id="NXW12075.1"/>
    </source>
</evidence>
<dbReference type="AlphaFoldDB" id="A0A7L3ZER9"/>
<dbReference type="Gene3D" id="1.10.287.210">
    <property type="match status" value="1"/>
</dbReference>
<evidence type="ECO:0000256" key="2">
    <source>
        <dbReference type="SAM" id="Phobius"/>
    </source>
</evidence>
<dbReference type="Pfam" id="PF03708">
    <property type="entry name" value="Avian_gp85"/>
    <property type="match status" value="1"/>
</dbReference>
<dbReference type="InterPro" id="IPR018154">
    <property type="entry name" value="TLV/ENV_coat_polyprotein"/>
</dbReference>
<reference evidence="3 4" key="1">
    <citation type="submission" date="2019-09" db="EMBL/GenBank/DDBJ databases">
        <title>Bird 10,000 Genomes (B10K) Project - Family phase.</title>
        <authorList>
            <person name="Zhang G."/>
        </authorList>
    </citation>
    <scope>NUCLEOTIDE SEQUENCE [LARGE SCALE GENOMIC DNA]</scope>
    <source>
        <strain evidence="3">B10K-DU-006-09</strain>
        <tissue evidence="3">Muscle</tissue>
    </source>
</reference>
<keyword evidence="2" id="KW-0472">Membrane</keyword>
<dbReference type="Pfam" id="PF00429">
    <property type="entry name" value="TLV_coat"/>
    <property type="match status" value="1"/>
</dbReference>
<keyword evidence="2" id="KW-0812">Transmembrane</keyword>
<feature type="transmembrane region" description="Helical" evidence="2">
    <location>
        <begin position="226"/>
        <end position="244"/>
    </location>
</feature>
<comment type="caution">
    <text evidence="3">The sequence shown here is derived from an EMBL/GenBank/DDBJ whole genome shotgun (WGS) entry which is preliminary data.</text>
</comment>
<dbReference type="PANTHER" id="PTHR10424:SF73">
    <property type="entry name" value="ENDOGENOUS RETROVIRUS GROUP FC1 ENV POLYPROTEIN-RELATED"/>
    <property type="match status" value="1"/>
</dbReference>
<sequence length="246" mass="26967">DYRSAGGYCTGAVGAETKGARLPIWNNRTAKAIPPGYFLICGDRAWQVVPANAVGGPWYFGKLIMFTPSLRLLKGNTTRAKRSLQQLTPLCNGNVTPWGTAERVLASLFAPQVASAQALAQLNKLACWSAKQMNLTSSMLTELLQDMDSLRHAVLQNRAAIDFLLLAHGHGCEEFKGMCCMNLTDHSNSIHKQLAELRKNVQAIKVENGLTDWLQSLGITGWLKDLFLHGITVLIVIIIFLMMLGS</sequence>
<dbReference type="InterPro" id="IPR005166">
    <property type="entry name" value="RSV_p95_env"/>
</dbReference>
<protein>
    <submittedName>
        <fullName evidence="3">ERB1 protein</fullName>
    </submittedName>
</protein>
<keyword evidence="1" id="KW-1015">Disulfide bond</keyword>
<dbReference type="SUPFAM" id="SSF58069">
    <property type="entry name" value="Virus ectodomain"/>
    <property type="match status" value="1"/>
</dbReference>
<feature type="non-terminal residue" evidence="3">
    <location>
        <position position="246"/>
    </location>
</feature>
<keyword evidence="2" id="KW-1133">Transmembrane helix</keyword>
<feature type="non-terminal residue" evidence="3">
    <location>
        <position position="1"/>
    </location>
</feature>
<dbReference type="EMBL" id="VZZT01011384">
    <property type="protein sequence ID" value="NXW12075.1"/>
    <property type="molecule type" value="Genomic_DNA"/>
</dbReference>
<keyword evidence="4" id="KW-1185">Reference proteome</keyword>
<dbReference type="PANTHER" id="PTHR10424">
    <property type="entry name" value="VIRAL ENVELOPE PROTEIN"/>
    <property type="match status" value="1"/>
</dbReference>
<gene>
    <name evidence="3" type="primary">Ervpablb1</name>
    <name evidence="3" type="ORF">FREGRA_R15203</name>
</gene>
<proteinExistence type="predicted"/>
<accession>A0A7L3ZER9</accession>
<evidence type="ECO:0000256" key="1">
    <source>
        <dbReference type="ARBA" id="ARBA00023157"/>
    </source>
</evidence>
<dbReference type="Proteomes" id="UP000563060">
    <property type="component" value="Unassembled WGS sequence"/>
</dbReference>